<keyword evidence="2" id="KW-1185">Reference proteome</keyword>
<name>A0A219AQF3_METCM</name>
<dbReference type="RefSeq" id="XP_022285473.1">
    <property type="nucleotide sequence ID" value="XM_022429473.1"/>
</dbReference>
<dbReference type="GeneID" id="33936705"/>
<reference evidence="1 2" key="1">
    <citation type="journal article" date="2016" name="PLoS Pathog.">
        <title>Biosynthesis of antibiotic leucinostatins in bio-control fungus Purpureocillium lilacinum and their inhibition on phytophthora revealed by genome mining.</title>
        <authorList>
            <person name="Wang G."/>
            <person name="Liu Z."/>
            <person name="Lin R."/>
            <person name="Li E."/>
            <person name="Mao Z."/>
            <person name="Ling J."/>
            <person name="Yang Y."/>
            <person name="Yin W.B."/>
            <person name="Xie B."/>
        </authorList>
    </citation>
    <scope>NUCLEOTIDE SEQUENCE [LARGE SCALE GENOMIC DNA]</scope>
    <source>
        <strain evidence="1">170</strain>
    </source>
</reference>
<dbReference type="KEGG" id="pchm:VFPPC_17790"/>
<sequence>MISPSTPSPPDSTLSAMGLLWFCANLRTLIELALGAKLRFRSTMSFPRHTVALDTCGQSPDQCCTGSFTCPPNLSMSSSVSYGVSLMPSDIKSMIATGGTR</sequence>
<dbReference type="AlphaFoldDB" id="A0A219AQF3"/>
<gene>
    <name evidence="1" type="ORF">VFPPC_17790</name>
</gene>
<dbReference type="Proteomes" id="UP000078397">
    <property type="component" value="Unassembled WGS sequence"/>
</dbReference>
<dbReference type="EMBL" id="LSBJ02000004">
    <property type="protein sequence ID" value="OWT43017.1"/>
    <property type="molecule type" value="Genomic_DNA"/>
</dbReference>
<comment type="caution">
    <text evidence="1">The sequence shown here is derived from an EMBL/GenBank/DDBJ whole genome shotgun (WGS) entry which is preliminary data.</text>
</comment>
<proteinExistence type="predicted"/>
<protein>
    <submittedName>
        <fullName evidence="1">Uncharacterized protein</fullName>
    </submittedName>
</protein>
<evidence type="ECO:0000313" key="1">
    <source>
        <dbReference type="EMBL" id="OWT43017.1"/>
    </source>
</evidence>
<organism evidence="1 2">
    <name type="scientific">Pochonia chlamydosporia 170</name>
    <dbReference type="NCBI Taxonomy" id="1380566"/>
    <lineage>
        <taxon>Eukaryota</taxon>
        <taxon>Fungi</taxon>
        <taxon>Dikarya</taxon>
        <taxon>Ascomycota</taxon>
        <taxon>Pezizomycotina</taxon>
        <taxon>Sordariomycetes</taxon>
        <taxon>Hypocreomycetidae</taxon>
        <taxon>Hypocreales</taxon>
        <taxon>Clavicipitaceae</taxon>
        <taxon>Pochonia</taxon>
    </lineage>
</organism>
<evidence type="ECO:0000313" key="2">
    <source>
        <dbReference type="Proteomes" id="UP000078397"/>
    </source>
</evidence>
<accession>A0A219AQF3</accession>